<gene>
    <name evidence="2" type="ORF">FEJ81_04860</name>
</gene>
<dbReference type="EMBL" id="CP040330">
    <property type="protein sequence ID" value="QCS41716.1"/>
    <property type="molecule type" value="Genomic_DNA"/>
</dbReference>
<protein>
    <submittedName>
        <fullName evidence="2">Uncharacterized protein</fullName>
    </submittedName>
</protein>
<keyword evidence="1" id="KW-0472">Membrane</keyword>
<accession>A0A4V1FZG0</accession>
<sequence>MVLHNPAVRWGYALLSGITIAAVALFVLDGTAQLVALGIAVIDVVTTPLILKTVAENGQAEAV</sequence>
<keyword evidence="1" id="KW-0812">Transmembrane</keyword>
<dbReference type="AlphaFoldDB" id="A0A4V1FZG0"/>
<dbReference type="KEGG" id="nvr:FEJ81_04860"/>
<keyword evidence="1" id="KW-1133">Transmembrane helix</keyword>
<dbReference type="Proteomes" id="UP000302218">
    <property type="component" value="Chromosome"/>
</dbReference>
<proteinExistence type="predicted"/>
<feature type="transmembrane region" description="Helical" evidence="1">
    <location>
        <begin position="7"/>
        <end position="28"/>
    </location>
</feature>
<dbReference type="RefSeq" id="WP_138244218.1">
    <property type="nucleotide sequence ID" value="NZ_CP040330.1"/>
</dbReference>
<evidence type="ECO:0000313" key="2">
    <source>
        <dbReference type="EMBL" id="QCS41716.1"/>
    </source>
</evidence>
<feature type="transmembrane region" description="Helical" evidence="1">
    <location>
        <begin position="34"/>
        <end position="51"/>
    </location>
</feature>
<evidence type="ECO:0000313" key="3">
    <source>
        <dbReference type="Proteomes" id="UP000302218"/>
    </source>
</evidence>
<reference evidence="3" key="1">
    <citation type="submission" date="2019-05" db="EMBL/GenBank/DDBJ databases">
        <title>Genome sequence and methylation pattern of the halophilic Archaeon Natrinema versiforme BOL5-4.</title>
        <authorList>
            <person name="DasSarma P."/>
            <person name="Anton B.P."/>
            <person name="DasSarma S.L."/>
            <person name="Martinez F.L."/>
            <person name="Guzman D."/>
            <person name="Roberts R.J."/>
            <person name="DasSarma S."/>
        </authorList>
    </citation>
    <scope>NUCLEOTIDE SEQUENCE [LARGE SCALE GENOMIC DNA]</scope>
    <source>
        <strain evidence="3">BOL5-4</strain>
    </source>
</reference>
<evidence type="ECO:0000256" key="1">
    <source>
        <dbReference type="SAM" id="Phobius"/>
    </source>
</evidence>
<organism evidence="2 3">
    <name type="scientific">Natrinema versiforme</name>
    <dbReference type="NCBI Taxonomy" id="88724"/>
    <lineage>
        <taxon>Archaea</taxon>
        <taxon>Methanobacteriati</taxon>
        <taxon>Methanobacteriota</taxon>
        <taxon>Stenosarchaea group</taxon>
        <taxon>Halobacteria</taxon>
        <taxon>Halobacteriales</taxon>
        <taxon>Natrialbaceae</taxon>
        <taxon>Natrinema</taxon>
    </lineage>
</organism>
<name>A0A4V1FZG0_9EURY</name>
<dbReference type="OrthoDB" id="341145at2157"/>
<dbReference type="GeneID" id="40264578"/>